<comment type="caution">
    <text evidence="2">The sequence shown here is derived from an EMBL/GenBank/DDBJ whole genome shotgun (WGS) entry which is preliminary data.</text>
</comment>
<organism evidence="2 3">
    <name type="scientific">Gordonia rubripertincta</name>
    <name type="common">Rhodococcus corallinus</name>
    <dbReference type="NCBI Taxonomy" id="36822"/>
    <lineage>
        <taxon>Bacteria</taxon>
        <taxon>Bacillati</taxon>
        <taxon>Actinomycetota</taxon>
        <taxon>Actinomycetes</taxon>
        <taxon>Mycobacteriales</taxon>
        <taxon>Gordoniaceae</taxon>
        <taxon>Gordonia</taxon>
    </lineage>
</organism>
<evidence type="ECO:0000313" key="3">
    <source>
        <dbReference type="Proteomes" id="UP001195196"/>
    </source>
</evidence>
<feature type="domain" description="Dimethylamine monooxygenase subunit DmmA-like C-terminal" evidence="1">
    <location>
        <begin position="469"/>
        <end position="511"/>
    </location>
</feature>
<evidence type="ECO:0000259" key="1">
    <source>
        <dbReference type="Pfam" id="PF22289"/>
    </source>
</evidence>
<gene>
    <name evidence="2" type="ORF">JTZ10_00520</name>
</gene>
<name>A0AAW4FYX8_GORRU</name>
<dbReference type="Proteomes" id="UP001195196">
    <property type="component" value="Unassembled WGS sequence"/>
</dbReference>
<reference evidence="2" key="1">
    <citation type="submission" date="2021-02" db="EMBL/GenBank/DDBJ databases">
        <title>Taxonomy, biology and ecology of Rhodococcus bacteria occurring in California pistachio and other woody hosts as revealed by genome sequence analyses.</title>
        <authorList>
            <person name="Riely B."/>
            <person name="Gai Y."/>
        </authorList>
    </citation>
    <scope>NUCLEOTIDE SEQUENCE</scope>
    <source>
        <strain evidence="2">BP-295</strain>
    </source>
</reference>
<dbReference type="NCBIfam" id="NF041259">
    <property type="entry name" value="mono_DmmA_fam"/>
    <property type="match status" value="1"/>
</dbReference>
<dbReference type="Pfam" id="PF22289">
    <property type="entry name" value="DmmA-like_C"/>
    <property type="match status" value="1"/>
</dbReference>
<dbReference type="InterPro" id="IPR021848">
    <property type="entry name" value="HODM_asu-like"/>
</dbReference>
<dbReference type="InterPro" id="IPR048037">
    <property type="entry name" value="DmmA-like_C"/>
</dbReference>
<proteinExistence type="predicted"/>
<dbReference type="RefSeq" id="WP_182373318.1">
    <property type="nucleotide sequence ID" value="NZ_CP059694.1"/>
</dbReference>
<accession>A0AAW4FYX8</accession>
<dbReference type="Pfam" id="PF11927">
    <property type="entry name" value="HODM_asu-like"/>
    <property type="match status" value="1"/>
</dbReference>
<evidence type="ECO:0000313" key="2">
    <source>
        <dbReference type="EMBL" id="MBM7276228.1"/>
    </source>
</evidence>
<dbReference type="EMBL" id="JAFFGU010000001">
    <property type="protein sequence ID" value="MBM7276228.1"/>
    <property type="molecule type" value="Genomic_DNA"/>
</dbReference>
<sequence length="519" mass="57240">MTSTLDNTDAKTSAETDLIAGFPFPFLEDRYRYSTNVEPAEQPVTTPAGRWGTAVVDIDSEYRAELAQRAVILAADPTRHAVLPHMVPAAWDAMFTLMRELDAAYPEQMQLRSTGPDEWVWRNGILGIEQHFRYGDAATLPDEPLRYITSQVQEDIALLDHRNDQLFVDAGVVTFAADWSFGFDVGMSFLEIHGPVPRVRKEGVITRAHEFLKRLQPHQPYRRTNWTLTIDRRLDVSTEIYPEWGPDRESIQLVDDAEFGRRVHLRVEVQHLIRLPDSGAVMFLIRTYMLPLEQLATVDPWRRRAAEVLAELPADMADYKGIIKYRDRAAQWLRDAAPTPPTPPAPTTPAPPGPGMPVWPTTPPAVDTTGAAFLVVAIGGDAETAHVSRNWVAAAEAVGATRLLVLDTLTDEHDRAALHDALGEALTGTRILVTGGQYDVMTALAVAREAGAVPGELSSFVVHTRDLPLYCAHCRNTFRVEGRAGGIVTCPGCVRDLEIHEHHSPTMGSFLASAAGGDA</sequence>
<dbReference type="AlphaFoldDB" id="A0AAW4FYX8"/>
<protein>
    <submittedName>
        <fullName evidence="2">DUF3445 domain-containing protein</fullName>
    </submittedName>
</protein>